<organism evidence="1 2">
    <name type="scientific">Encephalitozoon intestinalis (strain ATCC 50506)</name>
    <name type="common">Microsporidian parasite</name>
    <name type="synonym">Septata intestinalis</name>
    <dbReference type="NCBI Taxonomy" id="876142"/>
    <lineage>
        <taxon>Eukaryota</taxon>
        <taxon>Fungi</taxon>
        <taxon>Fungi incertae sedis</taxon>
        <taxon>Microsporidia</taxon>
        <taxon>Unikaryonidae</taxon>
        <taxon>Encephalitozoon</taxon>
    </lineage>
</organism>
<evidence type="ECO:0000313" key="2">
    <source>
        <dbReference type="Proteomes" id="UP000002313"/>
    </source>
</evidence>
<dbReference type="HOGENOM" id="CLU_2455337_0_0_1"/>
<dbReference type="VEuPathDB" id="MicrosporidiaDB:Eint_060335"/>
<evidence type="ECO:0000313" key="1">
    <source>
        <dbReference type="EMBL" id="AHL30113.1"/>
    </source>
</evidence>
<reference evidence="1 2" key="2">
    <citation type="journal article" date="2012" name="Proc. Natl. Acad. Sci. U.S.A.">
        <title>Gain and loss of multiple functionally related, horizontally transferred genes in the reduced genomes of two microsporidian parasites.</title>
        <authorList>
            <person name="Pombert J.-F."/>
            <person name="Selman M."/>
            <person name="Burki F."/>
            <person name="Bardell F.T."/>
            <person name="Farinelli L."/>
            <person name="Solter L.F."/>
            <person name="Whitman D.W."/>
            <person name="Weiss L.M."/>
            <person name="Corradi N."/>
            <person name="Keeling P.J."/>
        </authorList>
    </citation>
    <scope>NUCLEOTIDE SEQUENCE [LARGE SCALE GENOMIC DNA]</scope>
    <source>
        <strain evidence="1 2">ATCC 50506</strain>
    </source>
</reference>
<reference evidence="1 2" key="1">
    <citation type="journal article" date="2010" name="Nat. Commun.">
        <title>The complete sequence of the smallest known nuclear genome from the microsporidian Encephalitozoon intestinalis.</title>
        <authorList>
            <person name="Corradi N."/>
            <person name="Pombert J.-F."/>
            <person name="Farinelli L."/>
            <person name="Didier E.S."/>
            <person name="Keeling P.J."/>
        </authorList>
    </citation>
    <scope>NUCLEOTIDE SEQUENCE [LARGE SCALE GENOMIC DNA]</scope>
    <source>
        <strain evidence="1 2">ATCC 50506</strain>
    </source>
</reference>
<gene>
    <name evidence="1" type="ORF">Eint_060335</name>
</gene>
<sequence length="87" mass="9888">MDQDLITLDIPELNEIPSIGLDDLDSQYSVENESIDSGSGEVDSTNIAKIHEYLDKDLKDQDLLIEKLKTFEEKLDSYINAHGIYRT</sequence>
<dbReference type="EMBL" id="CP001947">
    <property type="protein sequence ID" value="AHL30113.1"/>
    <property type="molecule type" value="Genomic_DNA"/>
</dbReference>
<dbReference type="RefSeq" id="XP_009161858.1">
    <property type="nucleotide sequence ID" value="XM_009163594.1"/>
</dbReference>
<accession>W8P8Z7</accession>
<dbReference type="OrthoDB" id="2193322at2759"/>
<name>W8P8Z7_ENCIT</name>
<dbReference type="Proteomes" id="UP000002313">
    <property type="component" value="Chromosome VI"/>
</dbReference>
<proteinExistence type="predicted"/>
<keyword evidence="2" id="KW-1185">Reference proteome</keyword>
<protein>
    <submittedName>
        <fullName evidence="1">Uncharacterized protein</fullName>
    </submittedName>
</protein>
<dbReference type="KEGG" id="ein:Eint_060335"/>
<dbReference type="AlphaFoldDB" id="W8P8Z7"/>
<dbReference type="GeneID" id="20314045"/>